<evidence type="ECO:0000256" key="8">
    <source>
        <dbReference type="ARBA" id="ARBA00016808"/>
    </source>
</evidence>
<feature type="binding site" evidence="15">
    <location>
        <position position="30"/>
    </location>
    <ligand>
        <name>a divalent metal cation</name>
        <dbReference type="ChEBI" id="CHEBI:60240"/>
    </ligand>
</feature>
<feature type="binding site" evidence="15">
    <location>
        <position position="181"/>
    </location>
    <ligand>
        <name>a divalent metal cation</name>
        <dbReference type="ChEBI" id="CHEBI:60240"/>
    </ligand>
</feature>
<gene>
    <name evidence="17" type="ORF">CEUTPL_LOCUS7525</name>
</gene>
<evidence type="ECO:0000313" key="17">
    <source>
        <dbReference type="EMBL" id="CAG9766957.1"/>
    </source>
</evidence>
<evidence type="ECO:0000256" key="15">
    <source>
        <dbReference type="PIRSR" id="PIRSR605511-2"/>
    </source>
</evidence>
<dbReference type="InterPro" id="IPR013658">
    <property type="entry name" value="SGL"/>
</dbReference>
<comment type="cofactor">
    <cofactor evidence="2">
        <name>Ca(2+)</name>
        <dbReference type="ChEBI" id="CHEBI:29108"/>
    </cofactor>
</comment>
<dbReference type="FunFam" id="2.120.10.30:FF:000027">
    <property type="entry name" value="Regucalcin homologue"/>
    <property type="match status" value="1"/>
</dbReference>
<evidence type="ECO:0000256" key="14">
    <source>
        <dbReference type="PIRSR" id="PIRSR605511-1"/>
    </source>
</evidence>
<dbReference type="PANTHER" id="PTHR10907:SF47">
    <property type="entry name" value="REGUCALCIN"/>
    <property type="match status" value="1"/>
</dbReference>
<dbReference type="PANTHER" id="PTHR10907">
    <property type="entry name" value="REGUCALCIN"/>
    <property type="match status" value="1"/>
</dbReference>
<comment type="cofactor">
    <cofactor evidence="3">
        <name>Mn(2+)</name>
        <dbReference type="ChEBI" id="CHEBI:29035"/>
    </cofactor>
</comment>
<feature type="domain" description="SMP-30/Gluconolactonase/LRE-like region" evidence="16">
    <location>
        <begin position="29"/>
        <end position="293"/>
    </location>
</feature>
<keyword evidence="10 15" id="KW-0479">Metal-binding</keyword>
<evidence type="ECO:0000259" key="16">
    <source>
        <dbReference type="Pfam" id="PF08450"/>
    </source>
</evidence>
<feature type="active site" description="Proton donor/acceptor" evidence="14">
    <location>
        <position position="234"/>
    </location>
</feature>
<dbReference type="Proteomes" id="UP001152799">
    <property type="component" value="Chromosome 3"/>
</dbReference>
<organism evidence="17 18">
    <name type="scientific">Ceutorhynchus assimilis</name>
    <name type="common">cabbage seed weevil</name>
    <dbReference type="NCBI Taxonomy" id="467358"/>
    <lineage>
        <taxon>Eukaryota</taxon>
        <taxon>Metazoa</taxon>
        <taxon>Ecdysozoa</taxon>
        <taxon>Arthropoda</taxon>
        <taxon>Hexapoda</taxon>
        <taxon>Insecta</taxon>
        <taxon>Pterygota</taxon>
        <taxon>Neoptera</taxon>
        <taxon>Endopterygota</taxon>
        <taxon>Coleoptera</taxon>
        <taxon>Polyphaga</taxon>
        <taxon>Cucujiformia</taxon>
        <taxon>Curculionidae</taxon>
        <taxon>Ceutorhynchinae</taxon>
        <taxon>Ceutorhynchus</taxon>
    </lineage>
</organism>
<name>A0A9N9QPP4_9CUCU</name>
<comment type="subcellular location">
    <subcellularLocation>
        <location evidence="5">Cytoplasm</location>
    </subcellularLocation>
</comment>
<evidence type="ECO:0000256" key="6">
    <source>
        <dbReference type="ARBA" id="ARBA00008853"/>
    </source>
</evidence>
<evidence type="ECO:0000256" key="7">
    <source>
        <dbReference type="ARBA" id="ARBA00013227"/>
    </source>
</evidence>
<dbReference type="EMBL" id="OU892279">
    <property type="protein sequence ID" value="CAG9766957.1"/>
    <property type="molecule type" value="Genomic_DNA"/>
</dbReference>
<dbReference type="InterPro" id="IPR005511">
    <property type="entry name" value="SMP-30"/>
</dbReference>
<feature type="binding site" evidence="15">
    <location>
        <position position="234"/>
    </location>
    <ligand>
        <name>a divalent metal cation</name>
        <dbReference type="ChEBI" id="CHEBI:60240"/>
    </ligand>
</feature>
<dbReference type="AlphaFoldDB" id="A0A9N9QPP4"/>
<dbReference type="OrthoDB" id="423498at2759"/>
<dbReference type="GO" id="GO:0019853">
    <property type="term" value="P:L-ascorbic acid biosynthetic process"/>
    <property type="evidence" value="ECO:0007669"/>
    <property type="project" value="TreeGrafter"/>
</dbReference>
<comment type="cofactor">
    <cofactor evidence="4">
        <name>Mg(2+)</name>
        <dbReference type="ChEBI" id="CHEBI:18420"/>
    </cofactor>
</comment>
<keyword evidence="12" id="KW-0106">Calcium</keyword>
<dbReference type="GO" id="GO:0005737">
    <property type="term" value="C:cytoplasm"/>
    <property type="evidence" value="ECO:0007669"/>
    <property type="project" value="UniProtKB-SubCell"/>
</dbReference>
<evidence type="ECO:0000256" key="9">
    <source>
        <dbReference type="ARBA" id="ARBA00022490"/>
    </source>
</evidence>
<evidence type="ECO:0000256" key="11">
    <source>
        <dbReference type="ARBA" id="ARBA00022801"/>
    </source>
</evidence>
<evidence type="ECO:0000256" key="12">
    <source>
        <dbReference type="ARBA" id="ARBA00022837"/>
    </source>
</evidence>
<evidence type="ECO:0000256" key="3">
    <source>
        <dbReference type="ARBA" id="ARBA00001936"/>
    </source>
</evidence>
<accession>A0A9N9QPP4</accession>
<dbReference type="Pfam" id="PF08450">
    <property type="entry name" value="SGL"/>
    <property type="match status" value="1"/>
</dbReference>
<dbReference type="Gene3D" id="2.120.10.30">
    <property type="entry name" value="TolB, C-terminal domain"/>
    <property type="match status" value="1"/>
</dbReference>
<dbReference type="InterPro" id="IPR011042">
    <property type="entry name" value="6-blade_b-propeller_TolB-like"/>
</dbReference>
<dbReference type="GO" id="GO:0030234">
    <property type="term" value="F:enzyme regulator activity"/>
    <property type="evidence" value="ECO:0007669"/>
    <property type="project" value="InterPro"/>
</dbReference>
<protein>
    <recommendedName>
        <fullName evidence="8">Regucalcin</fullName>
        <ecNumber evidence="7">3.1.1.17</ecNumber>
    </recommendedName>
    <alternativeName>
        <fullName evidence="13">Gluconolactonase</fullName>
    </alternativeName>
</protein>
<sequence>MLHSCKRLIDSDADTQPLIQKITPPVEHAEVPTWDYRKQMLFYTDVHEGRIYSYHYPTKTVHSIYIGGNLNPVIPVKNNDNLLVVGQNRSLVVVEWDGTYSHEDTKQHINTKVISTVSADYPNSGFNDGKSDATGRLWVGTMGQQNVATGEVRPYQGHLYSFTKFTLNNPEVHIPRVHISNGLAWNKKNDTFFYVDSGITQIVSYDFEPSTGSISNRKVVFDLAKHPELIGICDGMTIDENDNLWVALYGGGSIIQVSPQTGKVLQRVALPARDVTSVTWGGPKLDILFVTTSRILLSEQERREQPDAGSVFAVTKLKTKGKAEYFTDIIVDDI</sequence>
<keyword evidence="18" id="KW-1185">Reference proteome</keyword>
<dbReference type="EC" id="3.1.1.17" evidence="7"/>
<evidence type="ECO:0000256" key="4">
    <source>
        <dbReference type="ARBA" id="ARBA00001946"/>
    </source>
</evidence>
<proteinExistence type="inferred from homology"/>
<dbReference type="SUPFAM" id="SSF63829">
    <property type="entry name" value="Calcium-dependent phosphotriesterase"/>
    <property type="match status" value="1"/>
</dbReference>
<dbReference type="InterPro" id="IPR008367">
    <property type="entry name" value="Regucalcin"/>
</dbReference>
<dbReference type="PRINTS" id="PR01790">
    <property type="entry name" value="SMP30FAMILY"/>
</dbReference>
<evidence type="ECO:0000256" key="13">
    <source>
        <dbReference type="ARBA" id="ARBA00032464"/>
    </source>
</evidence>
<evidence type="ECO:0000256" key="5">
    <source>
        <dbReference type="ARBA" id="ARBA00004496"/>
    </source>
</evidence>
<keyword evidence="15" id="KW-0862">Zinc</keyword>
<keyword evidence="11" id="KW-0378">Hydrolase</keyword>
<feature type="binding site" evidence="15">
    <location>
        <position position="127"/>
    </location>
    <ligand>
        <name>substrate</name>
    </ligand>
</feature>
<evidence type="ECO:0000256" key="1">
    <source>
        <dbReference type="ARBA" id="ARBA00001589"/>
    </source>
</evidence>
<comment type="catalytic activity">
    <reaction evidence="1">
        <text>D-glucono-1,5-lactone + H2O = D-gluconate + H(+)</text>
        <dbReference type="Rhea" id="RHEA:10440"/>
        <dbReference type="ChEBI" id="CHEBI:15377"/>
        <dbReference type="ChEBI" id="CHEBI:15378"/>
        <dbReference type="ChEBI" id="CHEBI:16217"/>
        <dbReference type="ChEBI" id="CHEBI:18391"/>
        <dbReference type="EC" id="3.1.1.17"/>
    </reaction>
</comment>
<evidence type="ECO:0000256" key="2">
    <source>
        <dbReference type="ARBA" id="ARBA00001913"/>
    </source>
</evidence>
<dbReference type="PRINTS" id="PR01791">
    <property type="entry name" value="REGUCALCIN"/>
</dbReference>
<evidence type="ECO:0000313" key="18">
    <source>
        <dbReference type="Proteomes" id="UP001152799"/>
    </source>
</evidence>
<comment type="cofactor">
    <cofactor evidence="15">
        <name>Zn(2+)</name>
        <dbReference type="ChEBI" id="CHEBI:29105"/>
    </cofactor>
    <text evidence="15">Binds 1 divalent metal cation per subunit.</text>
</comment>
<dbReference type="GO" id="GO:0005509">
    <property type="term" value="F:calcium ion binding"/>
    <property type="evidence" value="ECO:0007669"/>
    <property type="project" value="InterPro"/>
</dbReference>
<evidence type="ECO:0000256" key="10">
    <source>
        <dbReference type="ARBA" id="ARBA00022723"/>
    </source>
</evidence>
<reference evidence="17" key="1">
    <citation type="submission" date="2022-01" db="EMBL/GenBank/DDBJ databases">
        <authorList>
            <person name="King R."/>
        </authorList>
    </citation>
    <scope>NUCLEOTIDE SEQUENCE</scope>
</reference>
<comment type="similarity">
    <text evidence="6">Belongs to the SMP-30/CGR1 family.</text>
</comment>
<keyword evidence="9" id="KW-0963">Cytoplasm</keyword>
<dbReference type="GO" id="GO:0004341">
    <property type="term" value="F:gluconolactonase activity"/>
    <property type="evidence" value="ECO:0007669"/>
    <property type="project" value="UniProtKB-EC"/>
</dbReference>